<accession>A0A081C994</accession>
<dbReference type="Proteomes" id="UP000030661">
    <property type="component" value="Unassembled WGS sequence"/>
</dbReference>
<proteinExistence type="predicted"/>
<keyword evidence="3" id="KW-1185">Reference proteome</keyword>
<protein>
    <submittedName>
        <fullName evidence="2">Uncharacterized protein</fullName>
    </submittedName>
</protein>
<organism evidence="2">
    <name type="scientific">Vecturithrix granuli</name>
    <dbReference type="NCBI Taxonomy" id="1499967"/>
    <lineage>
        <taxon>Bacteria</taxon>
        <taxon>Candidatus Moduliflexota</taxon>
        <taxon>Candidatus Vecturitrichia</taxon>
        <taxon>Candidatus Vecturitrichales</taxon>
        <taxon>Candidatus Vecturitrichaceae</taxon>
        <taxon>Candidatus Vecturithrix</taxon>
    </lineage>
</organism>
<evidence type="ECO:0000256" key="1">
    <source>
        <dbReference type="SAM" id="Phobius"/>
    </source>
</evidence>
<dbReference type="AlphaFoldDB" id="A0A081C994"/>
<reference evidence="2" key="1">
    <citation type="journal article" date="2015" name="PeerJ">
        <title>First genomic representation of candidate bacterial phylum KSB3 points to enhanced environmental sensing as a trigger of wastewater bulking.</title>
        <authorList>
            <person name="Sekiguchi Y."/>
            <person name="Ohashi A."/>
            <person name="Parks D.H."/>
            <person name="Yamauchi T."/>
            <person name="Tyson G.W."/>
            <person name="Hugenholtz P."/>
        </authorList>
    </citation>
    <scope>NUCLEOTIDE SEQUENCE [LARGE SCALE GENOMIC DNA]</scope>
</reference>
<keyword evidence="1" id="KW-0472">Membrane</keyword>
<gene>
    <name evidence="2" type="ORF">U27_01047</name>
</gene>
<evidence type="ECO:0000313" key="2">
    <source>
        <dbReference type="EMBL" id="GAK61149.1"/>
    </source>
</evidence>
<evidence type="ECO:0000313" key="3">
    <source>
        <dbReference type="Proteomes" id="UP000030661"/>
    </source>
</evidence>
<keyword evidence="1" id="KW-0812">Transmembrane</keyword>
<dbReference type="HOGENOM" id="CLU_2894856_0_0_0"/>
<keyword evidence="1" id="KW-1133">Transmembrane helix</keyword>
<feature type="transmembrane region" description="Helical" evidence="1">
    <location>
        <begin position="30"/>
        <end position="48"/>
    </location>
</feature>
<dbReference type="EMBL" id="DF820477">
    <property type="protein sequence ID" value="GAK61149.1"/>
    <property type="molecule type" value="Genomic_DNA"/>
</dbReference>
<name>A0A081C994_VECG1</name>
<sequence length="62" mass="7509">MLSARHKHLYKTVKKIDRVLLIISQRPKKLFFLFDFLLLCYVYYVRVFDQINMRVNTNLSAS</sequence>